<proteinExistence type="predicted"/>
<sequence length="196" mass="22415">MGLLVYSLENIPKSKNRDYFIYLLEYGWYEPISEAINSNFSQMAELAAQKRAVVIKGTRLSHFENEVFSWHKINNERNNDILPAILITNAHPSYFKKHDHEYSRGKGLYRESINGELKLILIPLKKFCSNTTEVVSLIEKLFSDIEASKDLSEFKIAKEVQKGMGSAIVDALILEPNISGVGFSFKKLLNYFSKSK</sequence>
<gene>
    <name evidence="1" type="ORF">BHC47_01510</name>
</gene>
<accession>A0A2N9Y1Q7</accession>
<dbReference type="AlphaFoldDB" id="A0A2N9Y1Q7"/>
<reference evidence="1 2" key="1">
    <citation type="journal article" date="2017" name="MBio">
        <title>Type VI secretion-mediated competition in the bee gut microbiome.</title>
        <authorList>
            <person name="Steele M.I."/>
            <person name="Kwong W.K."/>
            <person name="Powell J.E."/>
            <person name="Whiteley M."/>
            <person name="Moran N.A."/>
        </authorList>
    </citation>
    <scope>NUCLEOTIDE SEQUENCE [LARGE SCALE GENOMIC DNA]</scope>
    <source>
        <strain evidence="1 2">PEB0171</strain>
    </source>
</reference>
<evidence type="ECO:0000313" key="1">
    <source>
        <dbReference type="EMBL" id="PIT60577.1"/>
    </source>
</evidence>
<protein>
    <submittedName>
        <fullName evidence="1">Uncharacterized protein</fullName>
    </submittedName>
</protein>
<dbReference type="Proteomes" id="UP000231094">
    <property type="component" value="Unassembled WGS sequence"/>
</dbReference>
<comment type="caution">
    <text evidence="1">The sequence shown here is derived from an EMBL/GenBank/DDBJ whole genome shotgun (WGS) entry which is preliminary data.</text>
</comment>
<name>A0A2N9Y1Q7_9NEIS</name>
<evidence type="ECO:0000313" key="2">
    <source>
        <dbReference type="Proteomes" id="UP000231094"/>
    </source>
</evidence>
<dbReference type="EMBL" id="MEIV01000077">
    <property type="protein sequence ID" value="PIT60577.1"/>
    <property type="molecule type" value="Genomic_DNA"/>
</dbReference>
<organism evidence="1 2">
    <name type="scientific">Snodgrassella alvi</name>
    <dbReference type="NCBI Taxonomy" id="1196083"/>
    <lineage>
        <taxon>Bacteria</taxon>
        <taxon>Pseudomonadati</taxon>
        <taxon>Pseudomonadota</taxon>
        <taxon>Betaproteobacteria</taxon>
        <taxon>Neisseriales</taxon>
        <taxon>Neisseriaceae</taxon>
        <taxon>Snodgrassella</taxon>
    </lineage>
</organism>